<dbReference type="PANTHER" id="PTHR11229">
    <property type="entry name" value="50S RIBOSOMAL PROTEIN L3"/>
    <property type="match status" value="1"/>
</dbReference>
<keyword evidence="4 7" id="KW-0689">Ribosomal protein</keyword>
<keyword evidence="5" id="KW-0687">Ribonucleoprotein</keyword>
<keyword evidence="2" id="KW-0699">rRNA-binding</keyword>
<reference evidence="7" key="1">
    <citation type="journal article" date="2020" name="mSystems">
        <title>Genome- and Community-Level Interaction Insights into Carbon Utilization and Element Cycling Functions of Hydrothermarchaeota in Hydrothermal Sediment.</title>
        <authorList>
            <person name="Zhou Z."/>
            <person name="Liu Y."/>
            <person name="Xu W."/>
            <person name="Pan J."/>
            <person name="Luo Z.H."/>
            <person name="Li M."/>
        </authorList>
    </citation>
    <scope>NUCLEOTIDE SEQUENCE [LARGE SCALE GENOMIC DNA]</scope>
    <source>
        <strain evidence="7">SpSt-579</strain>
    </source>
</reference>
<dbReference type="GO" id="GO:1990904">
    <property type="term" value="C:ribonucleoprotein complex"/>
    <property type="evidence" value="ECO:0007669"/>
    <property type="project" value="UniProtKB-KW"/>
</dbReference>
<dbReference type="Pfam" id="PF00297">
    <property type="entry name" value="Ribosomal_L3"/>
    <property type="match status" value="1"/>
</dbReference>
<gene>
    <name evidence="7" type="ORF">ENT43_03285</name>
</gene>
<comment type="similarity">
    <text evidence="1">Belongs to the universal ribosomal protein uL3 family.</text>
</comment>
<dbReference type="FunFam" id="2.40.30.10:FF:000004">
    <property type="entry name" value="50S ribosomal protein L3"/>
    <property type="match status" value="1"/>
</dbReference>
<dbReference type="EMBL" id="DSYQ01000015">
    <property type="protein sequence ID" value="HGT71255.1"/>
    <property type="molecule type" value="Genomic_DNA"/>
</dbReference>
<sequence length="204" mass="22146">MSKYLLGKKIGMTSVINENGILTPVTVLEIKPIFVTQVKKSDGKDGYNAIQVGTKEAKKLNKSETGHLKSTGKLLKIIKEFRVKEEDIGDKKPGDIVDLSSFEKGEKVKVSGSIKAKGFSGAVKRWGFHGGPGGHGHPQERRVGSIGAGYPQHVFKGKKMPGRKGPERKTILNLEIIDIDNSNNLLLLKGSVPGPRGRLLEIRG</sequence>
<dbReference type="PANTHER" id="PTHR11229:SF16">
    <property type="entry name" value="LARGE RIBOSOMAL SUBUNIT PROTEIN UL3C"/>
    <property type="match status" value="1"/>
</dbReference>
<dbReference type="SUPFAM" id="SSF50447">
    <property type="entry name" value="Translation proteins"/>
    <property type="match status" value="1"/>
</dbReference>
<evidence type="ECO:0000256" key="2">
    <source>
        <dbReference type="ARBA" id="ARBA00022730"/>
    </source>
</evidence>
<dbReference type="InterPro" id="IPR019927">
    <property type="entry name" value="Ribosomal_uL3_bac/org-type"/>
</dbReference>
<dbReference type="GO" id="GO:0019843">
    <property type="term" value="F:rRNA binding"/>
    <property type="evidence" value="ECO:0007669"/>
    <property type="project" value="UniProtKB-KW"/>
</dbReference>
<evidence type="ECO:0000256" key="1">
    <source>
        <dbReference type="ARBA" id="ARBA00006540"/>
    </source>
</evidence>
<dbReference type="GO" id="GO:0003735">
    <property type="term" value="F:structural constituent of ribosome"/>
    <property type="evidence" value="ECO:0007669"/>
    <property type="project" value="UniProtKB-UniRule"/>
</dbReference>
<name>A0A7C4R3J4_UNCC3</name>
<dbReference type="AlphaFoldDB" id="A0A7C4R3J4"/>
<evidence type="ECO:0000256" key="4">
    <source>
        <dbReference type="ARBA" id="ARBA00022980"/>
    </source>
</evidence>
<evidence type="ECO:0000256" key="5">
    <source>
        <dbReference type="ARBA" id="ARBA00023274"/>
    </source>
</evidence>
<dbReference type="Gene3D" id="3.30.160.810">
    <property type="match status" value="1"/>
</dbReference>
<keyword evidence="3" id="KW-0694">RNA-binding</keyword>
<proteinExistence type="inferred from homology"/>
<dbReference type="Gene3D" id="2.40.30.10">
    <property type="entry name" value="Translation factors"/>
    <property type="match status" value="1"/>
</dbReference>
<protein>
    <recommendedName>
        <fullName evidence="6">50S ribosomal protein L3</fullName>
    </recommendedName>
</protein>
<evidence type="ECO:0000256" key="6">
    <source>
        <dbReference type="NCBIfam" id="TIGR03625"/>
    </source>
</evidence>
<comment type="caution">
    <text evidence="7">The sequence shown here is derived from an EMBL/GenBank/DDBJ whole genome shotgun (WGS) entry which is preliminary data.</text>
</comment>
<dbReference type="GO" id="GO:0006412">
    <property type="term" value="P:translation"/>
    <property type="evidence" value="ECO:0007669"/>
    <property type="project" value="UniProtKB-UniRule"/>
</dbReference>
<evidence type="ECO:0000256" key="3">
    <source>
        <dbReference type="ARBA" id="ARBA00022884"/>
    </source>
</evidence>
<dbReference type="NCBIfam" id="TIGR03625">
    <property type="entry name" value="L3_bact"/>
    <property type="match status" value="1"/>
</dbReference>
<dbReference type="InterPro" id="IPR000597">
    <property type="entry name" value="Ribosomal_uL3"/>
</dbReference>
<organism evidence="7">
    <name type="scientific">candidate division CPR3 bacterium</name>
    <dbReference type="NCBI Taxonomy" id="2268181"/>
    <lineage>
        <taxon>Bacteria</taxon>
        <taxon>Bacteria division CPR3</taxon>
    </lineage>
</organism>
<dbReference type="InterPro" id="IPR009000">
    <property type="entry name" value="Transl_B-barrel_sf"/>
</dbReference>
<evidence type="ECO:0000313" key="7">
    <source>
        <dbReference type="EMBL" id="HGT71255.1"/>
    </source>
</evidence>
<accession>A0A7C4R3J4</accession>
<dbReference type="GO" id="GO:0005840">
    <property type="term" value="C:ribosome"/>
    <property type="evidence" value="ECO:0007669"/>
    <property type="project" value="UniProtKB-UniRule"/>
</dbReference>